<accession>A0A5C3DVL1</accession>
<feature type="compositionally biased region" description="Basic and acidic residues" evidence="1">
    <location>
        <begin position="1388"/>
        <end position="1398"/>
    </location>
</feature>
<reference evidence="4 5" key="1">
    <citation type="submission" date="2018-03" db="EMBL/GenBank/DDBJ databases">
        <authorList>
            <person name="Guldener U."/>
        </authorList>
    </citation>
    <scope>NUCLEOTIDE SEQUENCE [LARGE SCALE GENOMIC DNA]</scope>
    <source>
        <strain evidence="4 5">NBRC100155</strain>
    </source>
</reference>
<feature type="domain" description="PH" evidence="2">
    <location>
        <begin position="700"/>
        <end position="806"/>
    </location>
</feature>
<feature type="region of interest" description="Disordered" evidence="1">
    <location>
        <begin position="1422"/>
        <end position="1443"/>
    </location>
</feature>
<feature type="compositionally biased region" description="Polar residues" evidence="1">
    <location>
        <begin position="584"/>
        <end position="606"/>
    </location>
</feature>
<feature type="domain" description="DH" evidence="3">
    <location>
        <begin position="381"/>
        <end position="667"/>
    </location>
</feature>
<dbReference type="PANTHER" id="PTHR12673:SF270">
    <property type="entry name" value="FYVE-TYPE DOMAIN-CONTAINING PROTEIN"/>
    <property type="match status" value="1"/>
</dbReference>
<organism evidence="4 5">
    <name type="scientific">Ustilago trichophora</name>
    <dbReference type="NCBI Taxonomy" id="86804"/>
    <lineage>
        <taxon>Eukaryota</taxon>
        <taxon>Fungi</taxon>
        <taxon>Dikarya</taxon>
        <taxon>Basidiomycota</taxon>
        <taxon>Ustilaginomycotina</taxon>
        <taxon>Ustilaginomycetes</taxon>
        <taxon>Ustilaginales</taxon>
        <taxon>Ustilaginaceae</taxon>
        <taxon>Ustilago</taxon>
    </lineage>
</organism>
<dbReference type="InterPro" id="IPR051092">
    <property type="entry name" value="FYVE_RhoGEF_PH"/>
</dbReference>
<feature type="compositionally biased region" description="Low complexity" evidence="1">
    <location>
        <begin position="67"/>
        <end position="82"/>
    </location>
</feature>
<dbReference type="Gene3D" id="1.20.900.10">
    <property type="entry name" value="Dbl homology (DH) domain"/>
    <property type="match status" value="1"/>
</dbReference>
<feature type="compositionally biased region" description="Low complexity" evidence="1">
    <location>
        <begin position="280"/>
        <end position="291"/>
    </location>
</feature>
<dbReference type="InterPro" id="IPR035899">
    <property type="entry name" value="DBL_dom_sf"/>
</dbReference>
<feature type="compositionally biased region" description="Polar residues" evidence="1">
    <location>
        <begin position="298"/>
        <end position="310"/>
    </location>
</feature>
<evidence type="ECO:0000313" key="5">
    <source>
        <dbReference type="Proteomes" id="UP000324022"/>
    </source>
</evidence>
<feature type="region of interest" description="Disordered" evidence="1">
    <location>
        <begin position="1"/>
        <end position="121"/>
    </location>
</feature>
<dbReference type="SUPFAM" id="SSF48065">
    <property type="entry name" value="DBL homology domain (DH-domain)"/>
    <property type="match status" value="1"/>
</dbReference>
<dbReference type="Proteomes" id="UP000324022">
    <property type="component" value="Unassembled WGS sequence"/>
</dbReference>
<evidence type="ECO:0000259" key="2">
    <source>
        <dbReference type="PROSITE" id="PS50003"/>
    </source>
</evidence>
<dbReference type="SMART" id="SM00325">
    <property type="entry name" value="RhoGEF"/>
    <property type="match status" value="1"/>
</dbReference>
<dbReference type="PROSITE" id="PS50003">
    <property type="entry name" value="PH_DOMAIN"/>
    <property type="match status" value="1"/>
</dbReference>
<feature type="region of interest" description="Disordered" evidence="1">
    <location>
        <begin position="579"/>
        <end position="606"/>
    </location>
</feature>
<feature type="compositionally biased region" description="Polar residues" evidence="1">
    <location>
        <begin position="270"/>
        <end position="279"/>
    </location>
</feature>
<dbReference type="GO" id="GO:0005085">
    <property type="term" value="F:guanyl-nucleotide exchange factor activity"/>
    <property type="evidence" value="ECO:0007669"/>
    <property type="project" value="InterPro"/>
</dbReference>
<dbReference type="CDD" id="cd00821">
    <property type="entry name" value="PH"/>
    <property type="match status" value="1"/>
</dbReference>
<proteinExistence type="predicted"/>
<evidence type="ECO:0000313" key="4">
    <source>
        <dbReference type="EMBL" id="SPO22302.1"/>
    </source>
</evidence>
<evidence type="ECO:0000259" key="3">
    <source>
        <dbReference type="PROSITE" id="PS50010"/>
    </source>
</evidence>
<dbReference type="EMBL" id="OOIN01000004">
    <property type="protein sequence ID" value="SPO22302.1"/>
    <property type="molecule type" value="Genomic_DNA"/>
</dbReference>
<feature type="compositionally biased region" description="Low complexity" evidence="1">
    <location>
        <begin position="1173"/>
        <end position="1192"/>
    </location>
</feature>
<dbReference type="PROSITE" id="PS50010">
    <property type="entry name" value="DH_2"/>
    <property type="match status" value="1"/>
</dbReference>
<feature type="compositionally biased region" description="Low complexity" evidence="1">
    <location>
        <begin position="260"/>
        <end position="269"/>
    </location>
</feature>
<name>A0A5C3DVL1_9BASI</name>
<dbReference type="Gene3D" id="2.30.29.30">
    <property type="entry name" value="Pleckstrin-homology domain (PH domain)/Phosphotyrosine-binding domain (PTB)"/>
    <property type="match status" value="1"/>
</dbReference>
<feature type="region of interest" description="Disordered" evidence="1">
    <location>
        <begin position="241"/>
        <end position="320"/>
    </location>
</feature>
<feature type="compositionally biased region" description="Basic and acidic residues" evidence="1">
    <location>
        <begin position="101"/>
        <end position="111"/>
    </location>
</feature>
<evidence type="ECO:0000256" key="1">
    <source>
        <dbReference type="SAM" id="MobiDB-lite"/>
    </source>
</evidence>
<feature type="compositionally biased region" description="Basic and acidic residues" evidence="1">
    <location>
        <begin position="311"/>
        <end position="320"/>
    </location>
</feature>
<feature type="region of interest" description="Disordered" evidence="1">
    <location>
        <begin position="1374"/>
        <end position="1400"/>
    </location>
</feature>
<dbReference type="InterPro" id="IPR000219">
    <property type="entry name" value="DH_dom"/>
</dbReference>
<gene>
    <name evidence="4" type="ORF">UTRI_00980</name>
</gene>
<keyword evidence="5" id="KW-1185">Reference proteome</keyword>
<feature type="compositionally biased region" description="Low complexity" evidence="1">
    <location>
        <begin position="1093"/>
        <end position="1112"/>
    </location>
</feature>
<dbReference type="SUPFAM" id="SSF50729">
    <property type="entry name" value="PH domain-like"/>
    <property type="match status" value="1"/>
</dbReference>
<feature type="region of interest" description="Disordered" evidence="1">
    <location>
        <begin position="1173"/>
        <end position="1232"/>
    </location>
</feature>
<feature type="compositionally biased region" description="Polar residues" evidence="1">
    <location>
        <begin position="1"/>
        <end position="12"/>
    </location>
</feature>
<sequence length="1443" mass="153314">MPANVSASSSTHYGAAPSVSHTEPSAAAPLASSSRLPKVEKISTAVAFPSSSRSSVDTFGDDACHGASRSSGSSSMASPAVSTPRATSPDQTLPLHARNRSAFERSSRDSMESPVSPASESTIPACMAGLALQVQSAVSRNVTGPLVQVLTDAEEASALHQPEQNPAQNGRLLSAEASGSTLQSVALNRQRSGSSDYVTALSSPDLAPRDIAARSPISAMFSSTSEEAIDAALGSAPTSAIVDSEPHSLSAPKLQERDSNSGSSSDGSGTETSAAQTDISRTPSTSTTGSSHAGSLDTAISSVPSGTEFENSYKSHVEERSADTLRVDVGGYDSSVPPSQASPVSLISEVDASILDYPGLIEEGSVDASIVEAKYTTAKVRRYAALLELIDTERNYADDLATLVLVFFDNLCMMPFFNDQPARQALVMRNSEDLLRTHQKLSAKLEAILIDLGLRKPGQQRQVDDKKTELEKALSPQADEAVVRAAKLFNQMMPSLQSYKAFCSRHGEALALIREAEKRHADWDAFERHCADILKLTRLAQKGGSRPPSGANTPSVWSNSPSSYFTPVMTSTSSTLASGSTSTLIAGSGSNPGSASVTPGSGPSAMRQNSSRLLFRDFLIKPIQRLCLYPLVLQTLQKHSSATGDSVEELSLAISLMREVADQVDEAGKRRESELRADLISSRIEPNQGMTLSFIRSLGDCQLSGTLDVLHHHRVLNPLMAPLRFKYFGVFVYHSFLLMVKVRKNSTYECRHWFPLWAARLSNVEEERNLIPHSFRLSVKDHHFELAASNAKERQLWIDMLSLAISRATFTPPGSEAAFPCSLYFGDAADGESLEASEAPTPNASRPSEFQGYFDAAKAGTVDPLMEFLAMHAAGAAQATSSNQKGHRSSSGPWMPTEILLRHASPNSRAIVDRGMVLSDSVISARIARDGGSLSTLYAASGSGIGSAVGSSLGLSRLSAKETSTVKIQRRKSCAGLLENADATEDPNNLVFTATFVQPSSRSRSSTRVQLDSLTDREGWKSSLLKKANRVRPASIFAPTGLSVNTELGSPIWGAGSASTPTSPITATRDLPVHEFGSFGVPGSVPLSPTSRPTSTGPEPSSLSLTSSPISGCNSAGNSTANLRASVSSLPPRSRTSLYGMKDSLTMTFGRRARTRSAQAGFGDSDPIADFDPASALSSASPSPLASKVSLPHGEVVDSNSRRPSAEELYLQQQQQQKARSGGRSRTNSISSVTGSLRRVFTSNSLASLSHKRAQSDAVRSLGGSVQSERQLAMGGLATPLTESAPSGMMAGAIPEGAESPRKTGFNTLRRSRTMLNYSKNWFRASAAANVVERVNAEAVAPAQGLQRQSSFMSMTTASSGTDFNVVKDVAPQPLRTGSAPVTRQTPKHSEGFRRASDTHLTTIAEQHRDAGDMGVRRPPKGFNPLRFLQNNRLSPLPSKTGA</sequence>
<dbReference type="OrthoDB" id="1716625at2759"/>
<dbReference type="GO" id="GO:0005737">
    <property type="term" value="C:cytoplasm"/>
    <property type="evidence" value="ECO:0007669"/>
    <property type="project" value="TreeGrafter"/>
</dbReference>
<feature type="region of interest" description="Disordered" evidence="1">
    <location>
        <begin position="1080"/>
        <end position="1117"/>
    </location>
</feature>
<dbReference type="InterPro" id="IPR011993">
    <property type="entry name" value="PH-like_dom_sf"/>
</dbReference>
<dbReference type="Pfam" id="PF00621">
    <property type="entry name" value="RhoGEF"/>
    <property type="match status" value="2"/>
</dbReference>
<feature type="compositionally biased region" description="Low complexity" evidence="1">
    <location>
        <begin position="24"/>
        <end position="36"/>
    </location>
</feature>
<evidence type="ECO:0008006" key="6">
    <source>
        <dbReference type="Google" id="ProtNLM"/>
    </source>
</evidence>
<dbReference type="PANTHER" id="PTHR12673">
    <property type="entry name" value="FACIOGENITAL DYSPLASIA PROTEIN"/>
    <property type="match status" value="1"/>
</dbReference>
<dbReference type="InterPro" id="IPR001849">
    <property type="entry name" value="PH_domain"/>
</dbReference>
<protein>
    <recommendedName>
        <fullName evidence="6">DH domain-containing protein</fullName>
    </recommendedName>
</protein>